<dbReference type="EC" id="5.4.99.12" evidence="4"/>
<dbReference type="InterPro" id="IPR020097">
    <property type="entry name" value="PsdUridine_synth_TruA_a/b_dom"/>
</dbReference>
<dbReference type="InterPro" id="IPR020103">
    <property type="entry name" value="PsdUridine_synth_cat_dom_sf"/>
</dbReference>
<comment type="caution">
    <text evidence="4">Lacks conserved residue(s) required for the propagation of feature annotation.</text>
</comment>
<dbReference type="PANTHER" id="PTHR11142:SF0">
    <property type="entry name" value="TRNA PSEUDOURIDINE SYNTHASE-LIKE 1"/>
    <property type="match status" value="1"/>
</dbReference>
<organism evidence="7">
    <name type="scientific">Salinicola endophyticus</name>
    <dbReference type="NCBI Taxonomy" id="1949083"/>
    <lineage>
        <taxon>Bacteria</taxon>
        <taxon>Pseudomonadati</taxon>
        <taxon>Pseudomonadota</taxon>
        <taxon>Gammaproteobacteria</taxon>
        <taxon>Oceanospirillales</taxon>
        <taxon>Halomonadaceae</taxon>
        <taxon>Salinicola</taxon>
    </lineage>
</organism>
<dbReference type="GO" id="GO:0003723">
    <property type="term" value="F:RNA binding"/>
    <property type="evidence" value="ECO:0007669"/>
    <property type="project" value="InterPro"/>
</dbReference>
<keyword evidence="2 4" id="KW-0819">tRNA processing</keyword>
<dbReference type="Gene3D" id="3.30.70.660">
    <property type="entry name" value="Pseudouridine synthase I, catalytic domain, C-terminal subdomain"/>
    <property type="match status" value="1"/>
</dbReference>
<accession>A0AB74U9J2</accession>
<comment type="function">
    <text evidence="4">Formation of pseudouridine at positions 38, 39 and 40 in the anticodon stem and loop of transfer RNAs.</text>
</comment>
<dbReference type="Pfam" id="PF01416">
    <property type="entry name" value="PseudoU_synth_1"/>
    <property type="match status" value="2"/>
</dbReference>
<dbReference type="NCBIfam" id="TIGR00071">
    <property type="entry name" value="hisT_truA"/>
    <property type="match status" value="1"/>
</dbReference>
<dbReference type="AlphaFoldDB" id="A0AB74U9J2"/>
<feature type="domain" description="Pseudouridine synthase I TruA alpha/beta" evidence="6">
    <location>
        <begin position="22"/>
        <end position="116"/>
    </location>
</feature>
<dbReference type="GO" id="GO:0160147">
    <property type="term" value="F:tRNA pseudouridine(38-40) synthase activity"/>
    <property type="evidence" value="ECO:0007669"/>
    <property type="project" value="UniProtKB-EC"/>
</dbReference>
<dbReference type="InterPro" id="IPR001406">
    <property type="entry name" value="PsdUridine_synth_TruA"/>
</dbReference>
<name>A0AB74U9J2_9GAMM</name>
<evidence type="ECO:0000259" key="6">
    <source>
        <dbReference type="Pfam" id="PF01416"/>
    </source>
</evidence>
<evidence type="ECO:0000256" key="4">
    <source>
        <dbReference type="HAMAP-Rule" id="MF_00171"/>
    </source>
</evidence>
<proteinExistence type="inferred from homology"/>
<sequence length="326" mass="36361">MAFFTRQDDTQVLSGRLALGVEYDGTRYCGWQRLSHAESVQGTLEAALSRIAAAPVKVLCSGRTDSGVHATRQIVHFDAPTPRTQKAWLFGANATLPRDIAVRWLVPVNDDFHARFSALARRYRYVILNQPTRPVMERHQATWCREPLDAERMHCAAQVLVGEHDFSSYRAAGCQSKTPIRHLHAIEVCRYGTLVVIDVQANAFLHHMIRNIAGVLVAVGRGEQPESYPAELLALKDRTLGNVTAPACGLHFVDVRFDERFALPEEPLGPQMLAFRGDWTGDRDLIPDTPLMRRRRVWPKWIDAEGNVVDTHPDALAATSAAESAP</sequence>
<feature type="active site" description="Nucleophile" evidence="4">
    <location>
        <position position="65"/>
    </location>
</feature>
<comment type="subunit">
    <text evidence="4">Homodimer.</text>
</comment>
<dbReference type="InterPro" id="IPR020094">
    <property type="entry name" value="TruA/RsuA/RluB/E/F_N"/>
</dbReference>
<keyword evidence="3 4" id="KW-0413">Isomerase</keyword>
<dbReference type="PANTHER" id="PTHR11142">
    <property type="entry name" value="PSEUDOURIDYLATE SYNTHASE"/>
    <property type="match status" value="1"/>
</dbReference>
<dbReference type="EMBL" id="CP159578">
    <property type="protein sequence ID" value="XCJ78124.1"/>
    <property type="molecule type" value="Genomic_DNA"/>
</dbReference>
<comment type="catalytic activity">
    <reaction evidence="4 5">
        <text>uridine(38/39/40) in tRNA = pseudouridine(38/39/40) in tRNA</text>
        <dbReference type="Rhea" id="RHEA:22376"/>
        <dbReference type="Rhea" id="RHEA-COMP:10085"/>
        <dbReference type="Rhea" id="RHEA-COMP:10087"/>
        <dbReference type="ChEBI" id="CHEBI:65314"/>
        <dbReference type="ChEBI" id="CHEBI:65315"/>
        <dbReference type="EC" id="5.4.99.12"/>
    </reaction>
</comment>
<evidence type="ECO:0000256" key="3">
    <source>
        <dbReference type="ARBA" id="ARBA00023235"/>
    </source>
</evidence>
<dbReference type="Gene3D" id="3.30.70.580">
    <property type="entry name" value="Pseudouridine synthase I, catalytic domain, N-terminal subdomain"/>
    <property type="match status" value="1"/>
</dbReference>
<dbReference type="RefSeq" id="WP_353979145.1">
    <property type="nucleotide sequence ID" value="NZ_CP159578.1"/>
</dbReference>
<gene>
    <name evidence="4 7" type="primary">truA</name>
    <name evidence="7" type="ORF">ABV408_11790</name>
</gene>
<reference evidence="7" key="1">
    <citation type="submission" date="2024-06" db="EMBL/GenBank/DDBJ databases">
        <title>Complete genome of Salinicola endophyticus HNIBRBA4755.</title>
        <authorList>
            <person name="Shin S.Y."/>
            <person name="Kang H."/>
            <person name="Song J."/>
        </authorList>
    </citation>
    <scope>NUCLEOTIDE SEQUENCE</scope>
    <source>
        <strain evidence="7">HNIBRBA4755</strain>
    </source>
</reference>
<evidence type="ECO:0000256" key="2">
    <source>
        <dbReference type="ARBA" id="ARBA00022694"/>
    </source>
</evidence>
<dbReference type="HAMAP" id="MF_00171">
    <property type="entry name" value="TruA"/>
    <property type="match status" value="1"/>
</dbReference>
<evidence type="ECO:0000256" key="5">
    <source>
        <dbReference type="RuleBase" id="RU003792"/>
    </source>
</evidence>
<comment type="similarity">
    <text evidence="1 4 5">Belongs to the tRNA pseudouridine synthase TruA family.</text>
</comment>
<feature type="binding site" evidence="4">
    <location>
        <position position="123"/>
    </location>
    <ligand>
        <name>substrate</name>
    </ligand>
</feature>
<protein>
    <recommendedName>
        <fullName evidence="4">tRNA pseudouridine synthase A</fullName>
        <ecNumber evidence="4">5.4.99.12</ecNumber>
    </recommendedName>
    <alternativeName>
        <fullName evidence="4">tRNA pseudouridine(38-40) synthase</fullName>
    </alternativeName>
    <alternativeName>
        <fullName evidence="4">tRNA pseudouridylate synthase I</fullName>
    </alternativeName>
    <alternativeName>
        <fullName evidence="4">tRNA-uridine isomerase I</fullName>
    </alternativeName>
</protein>
<dbReference type="GO" id="GO:0031119">
    <property type="term" value="P:tRNA pseudouridine synthesis"/>
    <property type="evidence" value="ECO:0007669"/>
    <property type="project" value="UniProtKB-UniRule"/>
</dbReference>
<dbReference type="FunFam" id="3.30.70.580:FF:000001">
    <property type="entry name" value="tRNA pseudouridine synthase A"/>
    <property type="match status" value="1"/>
</dbReference>
<feature type="domain" description="Pseudouridine synthase I TruA alpha/beta" evidence="6">
    <location>
        <begin position="156"/>
        <end position="258"/>
    </location>
</feature>
<dbReference type="InterPro" id="IPR020095">
    <property type="entry name" value="PsdUridine_synth_TruA_C"/>
</dbReference>
<dbReference type="SUPFAM" id="SSF55120">
    <property type="entry name" value="Pseudouridine synthase"/>
    <property type="match status" value="1"/>
</dbReference>
<evidence type="ECO:0000313" key="7">
    <source>
        <dbReference type="EMBL" id="XCJ78124.1"/>
    </source>
</evidence>
<evidence type="ECO:0000256" key="1">
    <source>
        <dbReference type="ARBA" id="ARBA00009375"/>
    </source>
</evidence>
<dbReference type="CDD" id="cd02570">
    <property type="entry name" value="PseudoU_synth_EcTruA"/>
    <property type="match status" value="1"/>
</dbReference>